<dbReference type="PIRSF" id="PIRSF002181">
    <property type="entry name" value="Ribosomal_L13"/>
    <property type="match status" value="1"/>
</dbReference>
<dbReference type="GO" id="GO:0003735">
    <property type="term" value="F:structural constituent of ribosome"/>
    <property type="evidence" value="ECO:0007669"/>
    <property type="project" value="InterPro"/>
</dbReference>
<dbReference type="InterPro" id="IPR005822">
    <property type="entry name" value="Ribosomal_uL13"/>
</dbReference>
<dbReference type="OrthoDB" id="1882297at2759"/>
<evidence type="ECO:0000256" key="2">
    <source>
        <dbReference type="ARBA" id="ARBA00022980"/>
    </source>
</evidence>
<dbReference type="CDD" id="cd00392">
    <property type="entry name" value="Ribosomal_L13"/>
    <property type="match status" value="1"/>
</dbReference>
<evidence type="ECO:0000313" key="4">
    <source>
        <dbReference type="EMBL" id="OAO15050.1"/>
    </source>
</evidence>
<comment type="similarity">
    <text evidence="1">Belongs to the universal ribosomal protein uL13 family.</text>
</comment>
<dbReference type="PANTHER" id="PTHR11545">
    <property type="entry name" value="RIBOSOMAL PROTEIN L13"/>
    <property type="match status" value="1"/>
</dbReference>
<keyword evidence="3" id="KW-0687">Ribonucleoprotein</keyword>
<dbReference type="InterPro" id="IPR005823">
    <property type="entry name" value="Ribosomal_uL13_bac-type"/>
</dbReference>
<dbReference type="STRING" id="478820.A0A196SDB9"/>
<dbReference type="GO" id="GO:0006412">
    <property type="term" value="P:translation"/>
    <property type="evidence" value="ECO:0007669"/>
    <property type="project" value="InterPro"/>
</dbReference>
<dbReference type="FunFam" id="3.90.1180.10:FF:000002">
    <property type="entry name" value="60S ribosomal protein L16"/>
    <property type="match status" value="1"/>
</dbReference>
<dbReference type="GO" id="GO:0003729">
    <property type="term" value="F:mRNA binding"/>
    <property type="evidence" value="ECO:0007669"/>
    <property type="project" value="TreeGrafter"/>
</dbReference>
<dbReference type="GO" id="GO:0017148">
    <property type="term" value="P:negative regulation of translation"/>
    <property type="evidence" value="ECO:0007669"/>
    <property type="project" value="TreeGrafter"/>
</dbReference>
<protein>
    <submittedName>
        <fullName evidence="4">60S ribosomal protein L13A</fullName>
    </submittedName>
</protein>
<dbReference type="Gene3D" id="3.90.1180.10">
    <property type="entry name" value="Ribosomal protein L13"/>
    <property type="match status" value="2"/>
</dbReference>
<evidence type="ECO:0000256" key="3">
    <source>
        <dbReference type="ARBA" id="ARBA00023274"/>
    </source>
</evidence>
<accession>A0A196SDB9</accession>
<dbReference type="SUPFAM" id="SSF52161">
    <property type="entry name" value="Ribosomal protein L13"/>
    <property type="match status" value="2"/>
</dbReference>
<dbReference type="GO" id="GO:0022625">
    <property type="term" value="C:cytosolic large ribosomal subunit"/>
    <property type="evidence" value="ECO:0007669"/>
    <property type="project" value="TreeGrafter"/>
</dbReference>
<keyword evidence="2 4" id="KW-0689">Ribosomal protein</keyword>
<dbReference type="NCBIfam" id="TIGR01077">
    <property type="entry name" value="L13_A_E"/>
    <property type="match status" value="1"/>
</dbReference>
<dbReference type="PANTHER" id="PTHR11545:SF3">
    <property type="entry name" value="LARGE RIBOSOMAL SUBUNIT PROTEIN UL13"/>
    <property type="match status" value="1"/>
</dbReference>
<dbReference type="Proteomes" id="UP000078348">
    <property type="component" value="Unassembled WGS sequence"/>
</dbReference>
<organism evidence="4 5">
    <name type="scientific">Blastocystis sp. subtype 1 (strain ATCC 50177 / NandII)</name>
    <dbReference type="NCBI Taxonomy" id="478820"/>
    <lineage>
        <taxon>Eukaryota</taxon>
        <taxon>Sar</taxon>
        <taxon>Stramenopiles</taxon>
        <taxon>Bigyra</taxon>
        <taxon>Opalozoa</taxon>
        <taxon>Opalinata</taxon>
        <taxon>Blastocystidae</taxon>
        <taxon>Blastocystis</taxon>
    </lineage>
</organism>
<name>A0A196SDB9_BLAHN</name>
<sequence length="214" mass="24164">MFEKEVVIDCRGHTMGRLASIVAKELLSGQKVVCVRCEDLNVTGSIVIDCRGHTMGRLASIVAKELLSGQKVVCVRCEDLNVTGSMMRNFIRRKAFFHKKMNTNPARGAYHERAPSKIFQRTVRGMVPHKLPRGGEALSRLRCFEGCPAPYDKVKKMVVPAAYRVSNLRPDRAYVVLGDLAQRFGWKHQDLVKRLEAKRLAEAKEYYQAKKTSA</sequence>
<reference evidence="4 5" key="1">
    <citation type="submission" date="2016-05" db="EMBL/GenBank/DDBJ databases">
        <title>Nuclear genome of Blastocystis sp. subtype 1 NandII.</title>
        <authorList>
            <person name="Gentekaki E."/>
            <person name="Curtis B."/>
            <person name="Stairs C."/>
            <person name="Eme L."/>
            <person name="Herman E."/>
            <person name="Klimes V."/>
            <person name="Arias M.C."/>
            <person name="Elias M."/>
            <person name="Hilliou F."/>
            <person name="Klute M."/>
            <person name="Malik S.-B."/>
            <person name="Pightling A."/>
            <person name="Rachubinski R."/>
            <person name="Salas D."/>
            <person name="Schlacht A."/>
            <person name="Suga H."/>
            <person name="Archibald J."/>
            <person name="Ball S.G."/>
            <person name="Clark G."/>
            <person name="Dacks J."/>
            <person name="Van Der Giezen M."/>
            <person name="Tsaousis A."/>
            <person name="Roger A."/>
        </authorList>
    </citation>
    <scope>NUCLEOTIDE SEQUENCE [LARGE SCALE GENOMIC DNA]</scope>
    <source>
        <strain evidence="5">ATCC 50177 / NandII</strain>
    </source>
</reference>
<keyword evidence="5" id="KW-1185">Reference proteome</keyword>
<dbReference type="HAMAP" id="MF_01366">
    <property type="entry name" value="Ribosomal_uL13"/>
    <property type="match status" value="1"/>
</dbReference>
<dbReference type="InterPro" id="IPR005755">
    <property type="entry name" value="Ribosomal_uL13_euk/arc"/>
</dbReference>
<evidence type="ECO:0000256" key="1">
    <source>
        <dbReference type="ARBA" id="ARBA00006227"/>
    </source>
</evidence>
<dbReference type="Pfam" id="PF00572">
    <property type="entry name" value="Ribosomal_L13"/>
    <property type="match status" value="2"/>
</dbReference>
<dbReference type="InterPro" id="IPR036899">
    <property type="entry name" value="Ribosomal_uL13_sf"/>
</dbReference>
<gene>
    <name evidence="4" type="ORF">AV274_3266</name>
</gene>
<comment type="caution">
    <text evidence="4">The sequence shown here is derived from an EMBL/GenBank/DDBJ whole genome shotgun (WGS) entry which is preliminary data.</text>
</comment>
<evidence type="ECO:0000313" key="5">
    <source>
        <dbReference type="Proteomes" id="UP000078348"/>
    </source>
</evidence>
<dbReference type="EMBL" id="LXWW01000183">
    <property type="protein sequence ID" value="OAO15050.1"/>
    <property type="molecule type" value="Genomic_DNA"/>
</dbReference>
<proteinExistence type="inferred from homology"/>
<dbReference type="AlphaFoldDB" id="A0A196SDB9"/>